<keyword evidence="5" id="KW-0489">Methyltransferase</keyword>
<dbReference type="PIRSF" id="PIRSF018249">
    <property type="entry name" value="MyrA_prd"/>
    <property type="match status" value="1"/>
</dbReference>
<dbReference type="SUPFAM" id="SSF53335">
    <property type="entry name" value="S-adenosyl-L-methionine-dependent methyltransferases"/>
    <property type="match status" value="1"/>
</dbReference>
<keyword evidence="1" id="KW-0479">Metal-binding</keyword>
<proteinExistence type="predicted"/>
<feature type="domain" description="Methyltransferase" evidence="3">
    <location>
        <begin position="90"/>
        <end position="168"/>
    </location>
</feature>
<keyword evidence="2" id="KW-0949">S-adenosyl-L-methionine</keyword>
<feature type="domain" description="23S rRNA (guanine(745)-N(1))-methyltransferase N-terminal" evidence="4">
    <location>
        <begin position="10"/>
        <end position="44"/>
    </location>
</feature>
<feature type="binding site" evidence="1">
    <location>
        <position position="31"/>
    </location>
    <ligand>
        <name>Zn(2+)</name>
        <dbReference type="ChEBI" id="CHEBI:29105"/>
    </ligand>
</feature>
<dbReference type="InterPro" id="IPR016718">
    <property type="entry name" value="rRNA_m1G-MeTrfase_A_prd"/>
</dbReference>
<evidence type="ECO:0000256" key="1">
    <source>
        <dbReference type="PIRSR" id="PIRSR018249-1"/>
    </source>
</evidence>
<reference evidence="5 6" key="1">
    <citation type="submission" date="2019-10" db="EMBL/GenBank/DDBJ databases">
        <title>Whole genome shotgun sequence of Acrocarpospora corrugata NBRC 13972.</title>
        <authorList>
            <person name="Ichikawa N."/>
            <person name="Kimura A."/>
            <person name="Kitahashi Y."/>
            <person name="Komaki H."/>
            <person name="Oguchi A."/>
        </authorList>
    </citation>
    <scope>NUCLEOTIDE SEQUENCE [LARGE SCALE GENOMIC DNA]</scope>
    <source>
        <strain evidence="5 6">NBRC 13972</strain>
    </source>
</reference>
<dbReference type="InterPro" id="IPR041698">
    <property type="entry name" value="Methyltransf_25"/>
</dbReference>
<evidence type="ECO:0000259" key="3">
    <source>
        <dbReference type="Pfam" id="PF13649"/>
    </source>
</evidence>
<dbReference type="AlphaFoldDB" id="A0A5M3W769"/>
<dbReference type="GO" id="GO:0046872">
    <property type="term" value="F:metal ion binding"/>
    <property type="evidence" value="ECO:0007669"/>
    <property type="project" value="UniProtKB-KW"/>
</dbReference>
<dbReference type="EMBL" id="BLAD01000085">
    <property type="protein sequence ID" value="GES04646.1"/>
    <property type="molecule type" value="Genomic_DNA"/>
</dbReference>
<keyword evidence="6" id="KW-1185">Reference proteome</keyword>
<sequence length="267" mass="28681">MLVDVLELLICPVCRESFSLLPESVCCRRGHTFDIAKQGYVNLLTGSSKPGTADSPAMVAARDDFLGMGYYDPIADRLSEFCGPGEAVGDAGAGTGFYLAKATKGVGLALDVSKHALKRAARAHPRIGAVVADVWKRLPVRDDALDVLLNVFAPRNPAEFARVLRPGGMLVTVTPGPDHLRPLVDRLGLLRVEEDKEGRLAAALGDGFAQAVQDRLEYEVELGHKAVTEAVGMGPSAWHARESPVEALPDPVTVRVSVLITGWRPRR</sequence>
<dbReference type="Pfam" id="PF21302">
    <property type="entry name" value="Zn_ribbon_RlmA"/>
    <property type="match status" value="1"/>
</dbReference>
<feature type="binding site" evidence="1">
    <location>
        <position position="27"/>
    </location>
    <ligand>
        <name>Zn(2+)</name>
        <dbReference type="ChEBI" id="CHEBI:29105"/>
    </ligand>
</feature>
<dbReference type="Proteomes" id="UP000334990">
    <property type="component" value="Unassembled WGS sequence"/>
</dbReference>
<dbReference type="Pfam" id="PF13649">
    <property type="entry name" value="Methyltransf_25"/>
    <property type="match status" value="1"/>
</dbReference>
<name>A0A5M3W769_9ACTN</name>
<feature type="binding site" evidence="2">
    <location>
        <position position="71"/>
    </location>
    <ligand>
        <name>S-adenosyl-L-methionine</name>
        <dbReference type="ChEBI" id="CHEBI:59789"/>
    </ligand>
</feature>
<feature type="binding site" evidence="1">
    <location>
        <position position="11"/>
    </location>
    <ligand>
        <name>Zn(2+)</name>
        <dbReference type="ChEBI" id="CHEBI:29105"/>
    </ligand>
</feature>
<evidence type="ECO:0000313" key="6">
    <source>
        <dbReference type="Proteomes" id="UP000334990"/>
    </source>
</evidence>
<accession>A0A5M3W769</accession>
<gene>
    <name evidence="5" type="primary">rrmA</name>
    <name evidence="5" type="ORF">Acor_67140</name>
</gene>
<feature type="binding site" evidence="2">
    <location>
        <position position="179"/>
    </location>
    <ligand>
        <name>S-adenosyl-L-methionine</name>
        <dbReference type="ChEBI" id="CHEBI:59789"/>
    </ligand>
</feature>
<evidence type="ECO:0000313" key="5">
    <source>
        <dbReference type="EMBL" id="GES04646.1"/>
    </source>
</evidence>
<evidence type="ECO:0000256" key="2">
    <source>
        <dbReference type="PIRSR" id="PIRSR018249-2"/>
    </source>
</evidence>
<dbReference type="Gene3D" id="3.40.50.150">
    <property type="entry name" value="Vaccinia Virus protein VP39"/>
    <property type="match status" value="1"/>
</dbReference>
<feature type="binding site" evidence="2">
    <location>
        <begin position="95"/>
        <end position="96"/>
    </location>
    <ligand>
        <name>S-adenosyl-L-methionine</name>
        <dbReference type="ChEBI" id="CHEBI:59789"/>
    </ligand>
</feature>
<dbReference type="OrthoDB" id="108476at2"/>
<dbReference type="GO" id="GO:0008168">
    <property type="term" value="F:methyltransferase activity"/>
    <property type="evidence" value="ECO:0007669"/>
    <property type="project" value="UniProtKB-KW"/>
</dbReference>
<dbReference type="InterPro" id="IPR048647">
    <property type="entry name" value="RlmA_N"/>
</dbReference>
<feature type="binding site" evidence="1">
    <location>
        <position position="14"/>
    </location>
    <ligand>
        <name>Zn(2+)</name>
        <dbReference type="ChEBI" id="CHEBI:29105"/>
    </ligand>
</feature>
<keyword evidence="5" id="KW-0808">Transferase</keyword>
<evidence type="ECO:0000259" key="4">
    <source>
        <dbReference type="Pfam" id="PF21302"/>
    </source>
</evidence>
<comment type="caution">
    <text evidence="5">The sequence shown here is derived from an EMBL/GenBank/DDBJ whole genome shotgun (WGS) entry which is preliminary data.</text>
</comment>
<dbReference type="InterPro" id="IPR029063">
    <property type="entry name" value="SAM-dependent_MTases_sf"/>
</dbReference>
<dbReference type="GO" id="GO:0032259">
    <property type="term" value="P:methylation"/>
    <property type="evidence" value="ECO:0007669"/>
    <property type="project" value="UniProtKB-KW"/>
</dbReference>
<protein>
    <submittedName>
        <fullName evidence="5">rRNA (Guanine-N1)-methyltransferase</fullName>
    </submittedName>
</protein>
<keyword evidence="1" id="KW-0862">Zinc</keyword>
<dbReference type="CDD" id="cd02440">
    <property type="entry name" value="AdoMet_MTases"/>
    <property type="match status" value="1"/>
</dbReference>
<organism evidence="5 6">
    <name type="scientific">Acrocarpospora corrugata</name>
    <dbReference type="NCBI Taxonomy" id="35763"/>
    <lineage>
        <taxon>Bacteria</taxon>
        <taxon>Bacillati</taxon>
        <taxon>Actinomycetota</taxon>
        <taxon>Actinomycetes</taxon>
        <taxon>Streptosporangiales</taxon>
        <taxon>Streptosporangiaceae</taxon>
        <taxon>Acrocarpospora</taxon>
    </lineage>
</organism>